<dbReference type="KEGG" id="vpo:Kpol_1055p14"/>
<dbReference type="InParanoid" id="A7TG88"/>
<sequence>MSETVKYFYKGNDTDLIIYVKSEDAVKKYLAAPAISKLADTVEVFQIFANSDGKGVEGQLGEASHAQLENEFGKGKKTEDILDLILRNGQSKSARKTI</sequence>
<dbReference type="FunCoup" id="A7TG88">
    <property type="interactions" value="180"/>
</dbReference>
<evidence type="ECO:0000313" key="3">
    <source>
        <dbReference type="Proteomes" id="UP000000267"/>
    </source>
</evidence>
<keyword evidence="3" id="KW-1185">Reference proteome</keyword>
<dbReference type="eggNOG" id="ENOG502S9SB">
    <property type="taxonomic scope" value="Eukaryota"/>
</dbReference>
<dbReference type="Proteomes" id="UP000000267">
    <property type="component" value="Unassembled WGS sequence"/>
</dbReference>
<dbReference type="SUPFAM" id="SSF89895">
    <property type="entry name" value="FYSH domain"/>
    <property type="match status" value="1"/>
</dbReference>
<dbReference type="OrthoDB" id="2567806at2759"/>
<dbReference type="RefSeq" id="XP_001646516.1">
    <property type="nucleotide sequence ID" value="XM_001646466.1"/>
</dbReference>
<dbReference type="EMBL" id="DS480386">
    <property type="protein sequence ID" value="EDO18658.1"/>
    <property type="molecule type" value="Genomic_DNA"/>
</dbReference>
<accession>A7TG88</accession>
<organism evidence="3">
    <name type="scientific">Vanderwaltozyma polyspora (strain ATCC 22028 / DSM 70294 / BCRC 21397 / CBS 2163 / NBRC 10782 / NRRL Y-8283 / UCD 57-17)</name>
    <name type="common">Kluyveromyces polysporus</name>
    <dbReference type="NCBI Taxonomy" id="436907"/>
    <lineage>
        <taxon>Eukaryota</taxon>
        <taxon>Fungi</taxon>
        <taxon>Dikarya</taxon>
        <taxon>Ascomycota</taxon>
        <taxon>Saccharomycotina</taxon>
        <taxon>Saccharomycetes</taxon>
        <taxon>Saccharomycetales</taxon>
        <taxon>Saccharomycetaceae</taxon>
        <taxon>Vanderwaltozyma</taxon>
    </lineage>
</organism>
<reference evidence="2 3" key="1">
    <citation type="journal article" date="2007" name="Proc. Natl. Acad. Sci. U.S.A.">
        <title>Independent sorting-out of thousands of duplicated gene pairs in two yeast species descended from a whole-genome duplication.</title>
        <authorList>
            <person name="Scannell D.R."/>
            <person name="Frank A.C."/>
            <person name="Conant G.C."/>
            <person name="Byrne K.P."/>
            <person name="Woolfit M."/>
            <person name="Wolfe K.H."/>
        </authorList>
    </citation>
    <scope>NUCLEOTIDE SEQUENCE [LARGE SCALE GENOMIC DNA]</scope>
    <source>
        <strain evidence="3">ATCC 22028 / DSM 70294 / BCRC 21397 / CBS 2163 / NBRC 10782 / NRRL Y-8283 / UCD 57-17</strain>
    </source>
</reference>
<evidence type="ECO:0000259" key="1">
    <source>
        <dbReference type="Pfam" id="PF01172"/>
    </source>
</evidence>
<dbReference type="InterPro" id="IPR019783">
    <property type="entry name" value="SDO1/SBDS_N"/>
</dbReference>
<dbReference type="AlphaFoldDB" id="A7TG88"/>
<dbReference type="GeneID" id="5546959"/>
<name>A7TG88_VANPO</name>
<dbReference type="Gene3D" id="3.30.1250.10">
    <property type="entry name" value="Ribosome maturation protein SBDS, N-terminal domain"/>
    <property type="match status" value="1"/>
</dbReference>
<protein>
    <recommendedName>
        <fullName evidence="1">Ribosome maturation protein SDO1/SBDS N-terminal domain-containing protein</fullName>
    </recommendedName>
</protein>
<dbReference type="InterPro" id="IPR036786">
    <property type="entry name" value="Ribosome_mat_SBDS_N_sf"/>
</dbReference>
<dbReference type="HOGENOM" id="CLU_137480_1_1_1"/>
<dbReference type="STRING" id="436907.A7TG88"/>
<evidence type="ECO:0000313" key="2">
    <source>
        <dbReference type="EMBL" id="EDO18658.1"/>
    </source>
</evidence>
<gene>
    <name evidence="2" type="ORF">Kpol_1055p14</name>
</gene>
<feature type="domain" description="Ribosome maturation protein SDO1/SBDS N-terminal" evidence="1">
    <location>
        <begin position="4"/>
        <end position="95"/>
    </location>
</feature>
<dbReference type="PhylomeDB" id="A7TG88"/>
<proteinExistence type="predicted"/>
<dbReference type="Pfam" id="PF01172">
    <property type="entry name" value="SBDS_N"/>
    <property type="match status" value="1"/>
</dbReference>
<dbReference type="OMA" id="HYKGKDD"/>